<dbReference type="EMBL" id="VIFK01000569">
    <property type="protein sequence ID" value="TQE92773.1"/>
    <property type="molecule type" value="Genomic_DNA"/>
</dbReference>
<keyword evidence="2 5" id="KW-0575">Peroxidase</keyword>
<proteinExistence type="inferred from homology"/>
<comment type="caution">
    <text evidence="7">The sequence shown here is derived from an EMBL/GenBank/DDBJ whole genome shotgun (WGS) entry which is preliminary data.</text>
</comment>
<reference evidence="7 8" key="1">
    <citation type="submission" date="2019-06" db="EMBL/GenBank/DDBJ databases">
        <title>Metagenome assembled Genome of Spiribacter salinus SL48-SHIP from the microbial mat of Salt Lake 48 (Novosibirsk region, Russia).</title>
        <authorList>
            <person name="Shipova A."/>
            <person name="Rozanov A.S."/>
            <person name="Bryanskaya A.V."/>
            <person name="Peltek S.E."/>
        </authorList>
    </citation>
    <scope>NUCLEOTIDE SEQUENCE [LARGE SCALE GENOMIC DNA]</scope>
    <source>
        <strain evidence="7">SL48-SHIP-2</strain>
    </source>
</reference>
<dbReference type="PROSITE" id="PS51352">
    <property type="entry name" value="THIOREDOXIN_2"/>
    <property type="match status" value="1"/>
</dbReference>
<evidence type="ECO:0000313" key="8">
    <source>
        <dbReference type="Proteomes" id="UP000315400"/>
    </source>
</evidence>
<comment type="similarity">
    <text evidence="1 5">Belongs to the glutathione peroxidase family.</text>
</comment>
<dbReference type="PANTHER" id="PTHR11592:SF44">
    <property type="entry name" value="GLUTATHIONE PEROXIDASE"/>
    <property type="match status" value="1"/>
</dbReference>
<dbReference type="InterPro" id="IPR013766">
    <property type="entry name" value="Thioredoxin_domain"/>
</dbReference>
<dbReference type="Proteomes" id="UP000315400">
    <property type="component" value="Unassembled WGS sequence"/>
</dbReference>
<keyword evidence="3 5" id="KW-0560">Oxidoreductase</keyword>
<organism evidence="7 8">
    <name type="scientific">Spiribacter salinus</name>
    <dbReference type="NCBI Taxonomy" id="1335746"/>
    <lineage>
        <taxon>Bacteria</taxon>
        <taxon>Pseudomonadati</taxon>
        <taxon>Pseudomonadota</taxon>
        <taxon>Gammaproteobacteria</taxon>
        <taxon>Chromatiales</taxon>
        <taxon>Ectothiorhodospiraceae</taxon>
        <taxon>Spiribacter</taxon>
    </lineage>
</organism>
<protein>
    <recommendedName>
        <fullName evidence="5">Glutathione peroxidase</fullName>
    </recommendedName>
</protein>
<evidence type="ECO:0000256" key="5">
    <source>
        <dbReference type="RuleBase" id="RU000499"/>
    </source>
</evidence>
<gene>
    <name evidence="7" type="ORF">FKY71_19160</name>
</gene>
<evidence type="ECO:0000256" key="4">
    <source>
        <dbReference type="PIRSR" id="PIRSR000303-1"/>
    </source>
</evidence>
<dbReference type="PIRSF" id="PIRSF000303">
    <property type="entry name" value="Glutathion_perox"/>
    <property type="match status" value="1"/>
</dbReference>
<evidence type="ECO:0000256" key="1">
    <source>
        <dbReference type="ARBA" id="ARBA00006926"/>
    </source>
</evidence>
<dbReference type="InterPro" id="IPR000889">
    <property type="entry name" value="Glutathione_peroxidase"/>
</dbReference>
<accession>A0A540V9E3</accession>
<evidence type="ECO:0000256" key="2">
    <source>
        <dbReference type="ARBA" id="ARBA00022559"/>
    </source>
</evidence>
<dbReference type="PROSITE" id="PS51355">
    <property type="entry name" value="GLUTATHIONE_PEROXID_3"/>
    <property type="match status" value="1"/>
</dbReference>
<feature type="domain" description="Thioredoxin" evidence="6">
    <location>
        <begin position="10"/>
        <end position="174"/>
    </location>
</feature>
<dbReference type="GO" id="GO:0004601">
    <property type="term" value="F:peroxidase activity"/>
    <property type="evidence" value="ECO:0007669"/>
    <property type="project" value="UniProtKB-KW"/>
</dbReference>
<dbReference type="PROSITE" id="PS00460">
    <property type="entry name" value="GLUTATHIONE_PEROXID_1"/>
    <property type="match status" value="1"/>
</dbReference>
<dbReference type="PRINTS" id="PR01011">
    <property type="entry name" value="GLUTPROXDASE"/>
</dbReference>
<name>A0A540V9E3_9GAMM</name>
<evidence type="ECO:0000313" key="7">
    <source>
        <dbReference type="EMBL" id="TQE92773.1"/>
    </source>
</evidence>
<feature type="active site" evidence="4">
    <location>
        <position position="54"/>
    </location>
</feature>
<evidence type="ECO:0000256" key="3">
    <source>
        <dbReference type="ARBA" id="ARBA00023002"/>
    </source>
</evidence>
<evidence type="ECO:0000259" key="6">
    <source>
        <dbReference type="PROSITE" id="PS51352"/>
    </source>
</evidence>
<dbReference type="InterPro" id="IPR036249">
    <property type="entry name" value="Thioredoxin-like_sf"/>
</dbReference>
<dbReference type="InterPro" id="IPR029759">
    <property type="entry name" value="GPX_AS"/>
</dbReference>
<sequence>MPFRIIVVLLAALIALPGYALDLETPFGSIDGGELSISDWSGNPVIVVNTASRCGYTQQYGGLQKLYDRYRDKGLVVLAVPSNDFKQELSSDEKVKEFCDVQFGLDIPMTTITPVRGRDAHPFYTSLEDEAGFAPRWNFNKVLIGPDGSIVDTWGSRTKPLSGNITRAVEALLE</sequence>
<dbReference type="CDD" id="cd00340">
    <property type="entry name" value="GSH_Peroxidase"/>
    <property type="match status" value="1"/>
</dbReference>
<dbReference type="SUPFAM" id="SSF52833">
    <property type="entry name" value="Thioredoxin-like"/>
    <property type="match status" value="1"/>
</dbReference>
<dbReference type="Gene3D" id="3.40.30.10">
    <property type="entry name" value="Glutaredoxin"/>
    <property type="match status" value="1"/>
</dbReference>
<dbReference type="GO" id="GO:0034599">
    <property type="term" value="P:cellular response to oxidative stress"/>
    <property type="evidence" value="ECO:0007669"/>
    <property type="project" value="TreeGrafter"/>
</dbReference>
<dbReference type="PANTHER" id="PTHR11592">
    <property type="entry name" value="GLUTATHIONE PEROXIDASE"/>
    <property type="match status" value="1"/>
</dbReference>
<dbReference type="Pfam" id="PF00255">
    <property type="entry name" value="GSHPx"/>
    <property type="match status" value="1"/>
</dbReference>
<dbReference type="AlphaFoldDB" id="A0A540V9E3"/>